<keyword evidence="1" id="KW-1133">Transmembrane helix</keyword>
<evidence type="ECO:0000256" key="1">
    <source>
        <dbReference type="SAM" id="Phobius"/>
    </source>
</evidence>
<dbReference type="InterPro" id="IPR025105">
    <property type="entry name" value="DUF4010"/>
</dbReference>
<comment type="caution">
    <text evidence="4">The sequence shown here is derived from an EMBL/GenBank/DDBJ whole genome shotgun (WGS) entry which is preliminary data.</text>
</comment>
<dbReference type="PANTHER" id="PTHR39084:SF1">
    <property type="entry name" value="DUF4010 DOMAIN-CONTAINING PROTEIN"/>
    <property type="match status" value="1"/>
</dbReference>
<feature type="transmembrane region" description="Helical" evidence="1">
    <location>
        <begin position="310"/>
        <end position="334"/>
    </location>
</feature>
<feature type="transmembrane region" description="Helical" evidence="1">
    <location>
        <begin position="12"/>
        <end position="29"/>
    </location>
</feature>
<dbReference type="Pfam" id="PF13194">
    <property type="entry name" value="DUF4010"/>
    <property type="match status" value="1"/>
</dbReference>
<feature type="domain" description="MgtC/SapB/SrpB/YhiD N-terminal" evidence="2">
    <location>
        <begin position="13"/>
        <end position="137"/>
    </location>
</feature>
<proteinExistence type="predicted"/>
<feature type="domain" description="DUF4010" evidence="3">
    <location>
        <begin position="185"/>
        <end position="394"/>
    </location>
</feature>
<reference evidence="4 5" key="1">
    <citation type="submission" date="2017-08" db="EMBL/GenBank/DDBJ databases">
        <title>Infants hospitalized years apart are colonized by the same room-sourced microbial strains.</title>
        <authorList>
            <person name="Brooks B."/>
            <person name="Olm M.R."/>
            <person name="Firek B.A."/>
            <person name="Baker R."/>
            <person name="Thomas B.C."/>
            <person name="Morowitz M.J."/>
            <person name="Banfield J.F."/>
        </authorList>
    </citation>
    <scope>NUCLEOTIDE SEQUENCE [LARGE SCALE GENOMIC DNA]</scope>
    <source>
        <strain evidence="4">S2_005_002_R2_33</strain>
    </source>
</reference>
<accession>A0A2W5NKQ9</accession>
<feature type="transmembrane region" description="Helical" evidence="1">
    <location>
        <begin position="180"/>
        <end position="198"/>
    </location>
</feature>
<dbReference type="InterPro" id="IPR049177">
    <property type="entry name" value="MgtC_SapB_SrpB_YhiD_N"/>
</dbReference>
<dbReference type="EMBL" id="QFPX01000020">
    <property type="protein sequence ID" value="PZQ52849.1"/>
    <property type="molecule type" value="Genomic_DNA"/>
</dbReference>
<protein>
    <submittedName>
        <fullName evidence="4">Uncharacterized protein</fullName>
    </submittedName>
</protein>
<dbReference type="Pfam" id="PF02308">
    <property type="entry name" value="MgtC"/>
    <property type="match status" value="1"/>
</dbReference>
<organism evidence="4 5">
    <name type="scientific">Novosphingobium pentaromativorans</name>
    <dbReference type="NCBI Taxonomy" id="205844"/>
    <lineage>
        <taxon>Bacteria</taxon>
        <taxon>Pseudomonadati</taxon>
        <taxon>Pseudomonadota</taxon>
        <taxon>Alphaproteobacteria</taxon>
        <taxon>Sphingomonadales</taxon>
        <taxon>Sphingomonadaceae</taxon>
        <taxon>Novosphingobium</taxon>
    </lineage>
</organism>
<feature type="transmembrane region" description="Helical" evidence="1">
    <location>
        <begin position="404"/>
        <end position="422"/>
    </location>
</feature>
<feature type="transmembrane region" description="Helical" evidence="1">
    <location>
        <begin position="91"/>
        <end position="110"/>
    </location>
</feature>
<dbReference type="AlphaFoldDB" id="A0A2W5NKQ9"/>
<evidence type="ECO:0000259" key="3">
    <source>
        <dbReference type="Pfam" id="PF13194"/>
    </source>
</evidence>
<feature type="transmembrane region" description="Helical" evidence="1">
    <location>
        <begin position="116"/>
        <end position="135"/>
    </location>
</feature>
<evidence type="ECO:0000313" key="4">
    <source>
        <dbReference type="EMBL" id="PZQ52849.1"/>
    </source>
</evidence>
<keyword evidence="1" id="KW-0472">Membrane</keyword>
<feature type="transmembrane region" description="Helical" evidence="1">
    <location>
        <begin position="147"/>
        <end position="165"/>
    </location>
</feature>
<feature type="transmembrane region" description="Helical" evidence="1">
    <location>
        <begin position="340"/>
        <end position="363"/>
    </location>
</feature>
<feature type="transmembrane region" description="Helical" evidence="1">
    <location>
        <begin position="239"/>
        <end position="263"/>
    </location>
</feature>
<feature type="transmembrane region" description="Helical" evidence="1">
    <location>
        <begin position="375"/>
        <end position="398"/>
    </location>
</feature>
<name>A0A2W5NKQ9_9SPHN</name>
<evidence type="ECO:0000313" key="5">
    <source>
        <dbReference type="Proteomes" id="UP000249082"/>
    </source>
</evidence>
<feature type="transmembrane region" description="Helical" evidence="1">
    <location>
        <begin position="269"/>
        <end position="289"/>
    </location>
</feature>
<feature type="transmembrane region" description="Helical" evidence="1">
    <location>
        <begin position="67"/>
        <end position="84"/>
    </location>
</feature>
<dbReference type="Proteomes" id="UP000249082">
    <property type="component" value="Unassembled WGS sequence"/>
</dbReference>
<keyword evidence="1" id="KW-0812">Transmembrane</keyword>
<evidence type="ECO:0000259" key="2">
    <source>
        <dbReference type="Pfam" id="PF02308"/>
    </source>
</evidence>
<gene>
    <name evidence="4" type="ORF">DI555_19260</name>
</gene>
<sequence length="423" mass="44014">MQTDLDFGHLTALAVSLALGLLVGLQRGWATRERAEGARFAGIRTFALMGLAGGLSGILLAPAPGPATVLLGAAGMLVILGYWRDARLNRSVSGTSGVVALLMLASGLLVGMGERLIGTVVAVVMVLLLAMREQLHDWIERLSQREVLSIARFALIALVILPLLPNRDFGPYDAWNPRKLWLIVVLVSGFSFAGYFATRIVGAARGVIATAAAGALVSSTAVTASIANRMKEDAIPAPVLASAVSVSSVVMFLRVMVLTGLLAPPALPMLVRLVAPGLVVSLALAAWYLHRTRLVEVSGTSHAMTIRNPFDIAPALMLAGLVMVLTVASLWVLQNFGDRGLALVLAISGTVDVDSAIITMGGLAGQALDPRTAGLVLAVPVALNTLFKAGVVVSVAGWQKGRDGAIPLIASALAVGLAWLVLR</sequence>
<feature type="transmembrane region" description="Helical" evidence="1">
    <location>
        <begin position="41"/>
        <end position="61"/>
    </location>
</feature>
<dbReference type="PANTHER" id="PTHR39084">
    <property type="entry name" value="MEMBRANE PROTEIN-RELATED"/>
    <property type="match status" value="1"/>
</dbReference>